<dbReference type="EMBL" id="JMCB01000003">
    <property type="protein sequence ID" value="KFE70566.1"/>
    <property type="molecule type" value="Genomic_DNA"/>
</dbReference>
<dbReference type="Proteomes" id="UP000028725">
    <property type="component" value="Unassembled WGS sequence"/>
</dbReference>
<dbReference type="InterPro" id="IPR037293">
    <property type="entry name" value="Gal_Oxidase_central_sf"/>
</dbReference>
<dbReference type="Pfam" id="PF24681">
    <property type="entry name" value="Kelch_KLHDC2_KLHL20_DRC7"/>
    <property type="match status" value="2"/>
</dbReference>
<dbReference type="PANTHER" id="PTHR46344">
    <property type="entry name" value="OS02G0202900 PROTEIN"/>
    <property type="match status" value="1"/>
</dbReference>
<evidence type="ECO:0000256" key="2">
    <source>
        <dbReference type="ARBA" id="ARBA00022737"/>
    </source>
</evidence>
<dbReference type="Gene3D" id="2.130.10.80">
    <property type="entry name" value="Galactose oxidase/kelch, beta-propeller"/>
    <property type="match status" value="5"/>
</dbReference>
<sequence length="1368" mass="140073">MLHSGKVLVTGGYGPNGSLASAEVYDPATGIWSSTGSMAMAREAPTATLLASGQVLVTGGEDSEGPLASAELYDPATGTWNSTGSMATVRVAHTATLLASGKVLVTGGEDLDGSLAGAEVYDPATGTWRTAGVMAMARKAHTAVVLASGKVLVTGGYGPGGLLSSAEVYDPATGGWTTAGVMATARETHTAEVLASGKVLVAGGYGQAGPLSRAEVYDPATGTWSTTGVMGTARYRHTATLLPSGKVLVMAGYGLSGYLSSAEVYDPAMGTWSTKGSLIAGRQYHEATLLASGKVLVTGGFGPSGNIASTEVYDPAMGAWSPMGSMSTARSTHRATLLASGKVLVTGGFSVAGSLATSELYDPATGTWSTTGSMTMARDAHTATLLASGKVLVTGGYGPSGYLATAELYDPDTGTWSTTGRMMTARDTHTATLLSSGKVLVIGGDSSRGVLTSMELYDPASGTWSSAGEMAKARMAHTATLLASGRVLVIGGHGTSGYLAHAELYDPDTGNRSTTNSLSLARADHTATLLASGKVLVIGGEGSSAYFDRMELYDPTTGNWSTTNPLSAARVYHTATLLDSGKVLVTGGFGSGGALSSMEVIDPTSPTVLTPINGSTLNNNRPFYSGTAELGSTVTVVVDGTARGTAGVNGSGEWNFTQPTVLTDGIHTVKAYATDSAGTISFESTPYAFTVDTQPPGAPQVLEPANGSTIKDNRPIYQGTVEAGSTVRVMVDGVAVGNRVANASGEWSCTQPAALADGVHTVKVQATDAGGNTSAESIAYTFIVDTVPPSSPVVLTPNNGSTINDNRPTYRGLAEARSTVTLWLGTTVLGTAGVNGSGIWNFTQPTVLSEGEHTVKAYATDSAGNTSAASMPYTFTVDTQPPGAPQVLEPANGSTIKDNRPIYQGTVEAGGTVKVMVDGVAVGTRVANASGEWNCTQPAVLADGVHTVKVQATDAGGNTSAESIAYTFIVDTVPPSSPVVLTPNNGSTINDNRPTYRGLAEARSTVTLWLGSTVLGTASTDEDGAWSFIPSTALSDGHLQTELTATDEVGNVSLSKTHLVTVDTVRPDAPEVSSPGELINTLKPTIAGTAEANSTVAVRMDGQEVWTIQADATGFWSVTLETPLIEGLHVAEVTATDKANNVSSTRVRTFTIDSLAPEAPEVTAPGALVNTRIPLIEGRAEVGSMVTVRLDETDAGIAMTDATGSWRFTPGAELFDGPHLVTAMATDAVGNISALSTAHPFTVDTQKPDAPEVGLPSSIVNTPKPTLGGTAEAKSTVNVWLDGLWVGTVPADEAGNWSVNVDTALAGGRHLVVATATDEASNTSQPSAEYAFIIPMSHYGWSCATAPVLPLSWALMALAWALRGRRQG</sequence>
<keyword evidence="2" id="KW-0677">Repeat</keyword>
<keyword evidence="6" id="KW-1185">Reference proteome</keyword>
<keyword evidence="3" id="KW-0812">Transmembrane</keyword>
<reference evidence="5 6" key="1">
    <citation type="submission" date="2014-04" db="EMBL/GenBank/DDBJ databases">
        <title>Genome assembly of Hyalangium minutum DSM 14724.</title>
        <authorList>
            <person name="Sharma G."/>
            <person name="Subramanian S."/>
        </authorList>
    </citation>
    <scope>NUCLEOTIDE SEQUENCE [LARGE SCALE GENOMIC DNA]</scope>
    <source>
        <strain evidence="5 6">DSM 14724</strain>
    </source>
</reference>
<dbReference type="PATRIC" id="fig|394096.3.peg.2086"/>
<evidence type="ECO:0000256" key="3">
    <source>
        <dbReference type="SAM" id="Phobius"/>
    </source>
</evidence>
<feature type="domain" description="Bacterial Ig-like" evidence="4">
    <location>
        <begin position="801"/>
        <end position="879"/>
    </location>
</feature>
<evidence type="ECO:0000313" key="6">
    <source>
        <dbReference type="Proteomes" id="UP000028725"/>
    </source>
</evidence>
<feature type="domain" description="Bacterial Ig-like" evidence="4">
    <location>
        <begin position="1259"/>
        <end position="1332"/>
    </location>
</feature>
<feature type="domain" description="Bacterial Ig-like" evidence="4">
    <location>
        <begin position="709"/>
        <end position="786"/>
    </location>
</feature>
<dbReference type="Gene3D" id="2.60.40.10">
    <property type="entry name" value="Immunoglobulins"/>
    <property type="match status" value="2"/>
</dbReference>
<gene>
    <name evidence="5" type="ORF">DB31_5608</name>
</gene>
<feature type="domain" description="Bacterial Ig-like" evidence="4">
    <location>
        <begin position="1169"/>
        <end position="1245"/>
    </location>
</feature>
<dbReference type="PANTHER" id="PTHR46344:SF27">
    <property type="entry name" value="KELCH REPEAT SUPERFAMILY PROTEIN"/>
    <property type="match status" value="1"/>
</dbReference>
<name>A0A085WSA3_9BACT</name>
<accession>A0A085WSA3</accession>
<dbReference type="Pfam" id="PF01344">
    <property type="entry name" value="Kelch_1"/>
    <property type="match status" value="2"/>
</dbReference>
<dbReference type="NCBIfam" id="NF033510">
    <property type="entry name" value="Ca_tandemer"/>
    <property type="match status" value="8"/>
</dbReference>
<proteinExistence type="predicted"/>
<dbReference type="InterPro" id="IPR013783">
    <property type="entry name" value="Ig-like_fold"/>
</dbReference>
<feature type="domain" description="Bacterial Ig-like" evidence="4">
    <location>
        <begin position="617"/>
        <end position="693"/>
    </location>
</feature>
<protein>
    <submittedName>
        <fullName evidence="5">High-affinity leucine-specific transport system, periplasmic binding protein LivK</fullName>
    </submittedName>
</protein>
<keyword evidence="3" id="KW-1133">Transmembrane helix</keyword>
<evidence type="ECO:0000256" key="1">
    <source>
        <dbReference type="ARBA" id="ARBA00022441"/>
    </source>
</evidence>
<dbReference type="STRING" id="394096.DB31_5608"/>
<dbReference type="InterPro" id="IPR044016">
    <property type="entry name" value="Big_13"/>
</dbReference>
<dbReference type="SMART" id="SM00612">
    <property type="entry name" value="Kelch"/>
    <property type="match status" value="12"/>
</dbReference>
<feature type="domain" description="Bacterial Ig-like" evidence="4">
    <location>
        <begin position="895"/>
        <end position="972"/>
    </location>
</feature>
<keyword evidence="3" id="KW-0472">Membrane</keyword>
<feature type="transmembrane region" description="Helical" evidence="3">
    <location>
        <begin position="1339"/>
        <end position="1362"/>
    </location>
</feature>
<evidence type="ECO:0000313" key="5">
    <source>
        <dbReference type="EMBL" id="KFE70566.1"/>
    </source>
</evidence>
<keyword evidence="1" id="KW-0880">Kelch repeat</keyword>
<comment type="caution">
    <text evidence="5">The sequence shown here is derived from an EMBL/GenBank/DDBJ whole genome shotgun (WGS) entry which is preliminary data.</text>
</comment>
<organism evidence="5 6">
    <name type="scientific">Hyalangium minutum</name>
    <dbReference type="NCBI Taxonomy" id="394096"/>
    <lineage>
        <taxon>Bacteria</taxon>
        <taxon>Pseudomonadati</taxon>
        <taxon>Myxococcota</taxon>
        <taxon>Myxococcia</taxon>
        <taxon>Myxococcales</taxon>
        <taxon>Cystobacterineae</taxon>
        <taxon>Archangiaceae</taxon>
        <taxon>Hyalangium</taxon>
    </lineage>
</organism>
<feature type="domain" description="Bacterial Ig-like" evidence="4">
    <location>
        <begin position="1077"/>
        <end position="1153"/>
    </location>
</feature>
<dbReference type="InterPro" id="IPR015915">
    <property type="entry name" value="Kelch-typ_b-propeller"/>
</dbReference>
<dbReference type="InterPro" id="IPR011043">
    <property type="entry name" value="Gal_Oxase/kelch_b-propeller"/>
</dbReference>
<dbReference type="InterPro" id="IPR006652">
    <property type="entry name" value="Kelch_1"/>
</dbReference>
<dbReference type="Gene3D" id="2.60.40.1800">
    <property type="match status" value="5"/>
</dbReference>
<dbReference type="Gene3D" id="2.120.10.80">
    <property type="entry name" value="Kelch-type beta propeller"/>
    <property type="match status" value="1"/>
</dbReference>
<feature type="domain" description="Bacterial Ig-like" evidence="4">
    <location>
        <begin position="987"/>
        <end position="1064"/>
    </location>
</feature>
<evidence type="ECO:0000259" key="4">
    <source>
        <dbReference type="Pfam" id="PF19077"/>
    </source>
</evidence>
<dbReference type="SUPFAM" id="SSF50965">
    <property type="entry name" value="Galactose oxidase, central domain"/>
    <property type="match status" value="2"/>
</dbReference>
<dbReference type="Pfam" id="PF19077">
    <property type="entry name" value="Big_13"/>
    <property type="match status" value="8"/>
</dbReference>